<evidence type="ECO:0000313" key="2">
    <source>
        <dbReference type="EMBL" id="MPD03647.1"/>
    </source>
</evidence>
<feature type="region of interest" description="Disordered" evidence="1">
    <location>
        <begin position="28"/>
        <end position="63"/>
    </location>
</feature>
<protein>
    <submittedName>
        <fullName evidence="2">Uncharacterized protein</fullName>
    </submittedName>
</protein>
<dbReference type="AlphaFoldDB" id="A0A5B7KAL2"/>
<gene>
    <name evidence="2" type="ORF">E2C01_099289</name>
</gene>
<feature type="compositionally biased region" description="Acidic residues" evidence="1">
    <location>
        <begin position="36"/>
        <end position="48"/>
    </location>
</feature>
<comment type="caution">
    <text evidence="2">The sequence shown here is derived from an EMBL/GenBank/DDBJ whole genome shotgun (WGS) entry which is preliminary data.</text>
</comment>
<sequence>MKDVEGGENQINHVIRRKITLTKHALMGKKAMQQDGVEEAREDDDKEEDGWVDKDAVTGTRLS</sequence>
<name>A0A5B7KAL2_PORTR</name>
<keyword evidence="3" id="KW-1185">Reference proteome</keyword>
<evidence type="ECO:0000313" key="3">
    <source>
        <dbReference type="Proteomes" id="UP000324222"/>
    </source>
</evidence>
<proteinExistence type="predicted"/>
<accession>A0A5B7KAL2</accession>
<evidence type="ECO:0000256" key="1">
    <source>
        <dbReference type="SAM" id="MobiDB-lite"/>
    </source>
</evidence>
<dbReference type="Proteomes" id="UP000324222">
    <property type="component" value="Unassembled WGS sequence"/>
</dbReference>
<reference evidence="2 3" key="1">
    <citation type="submission" date="2019-05" db="EMBL/GenBank/DDBJ databases">
        <title>Another draft genome of Portunus trituberculatus and its Hox gene families provides insights of decapod evolution.</title>
        <authorList>
            <person name="Jeong J.-H."/>
            <person name="Song I."/>
            <person name="Kim S."/>
            <person name="Choi T."/>
            <person name="Kim D."/>
            <person name="Ryu S."/>
            <person name="Kim W."/>
        </authorList>
    </citation>
    <scope>NUCLEOTIDE SEQUENCE [LARGE SCALE GENOMIC DNA]</scope>
    <source>
        <tissue evidence="2">Muscle</tissue>
    </source>
</reference>
<dbReference type="EMBL" id="VSRR010137127">
    <property type="protein sequence ID" value="MPD03647.1"/>
    <property type="molecule type" value="Genomic_DNA"/>
</dbReference>
<organism evidence="2 3">
    <name type="scientific">Portunus trituberculatus</name>
    <name type="common">Swimming crab</name>
    <name type="synonym">Neptunus trituberculatus</name>
    <dbReference type="NCBI Taxonomy" id="210409"/>
    <lineage>
        <taxon>Eukaryota</taxon>
        <taxon>Metazoa</taxon>
        <taxon>Ecdysozoa</taxon>
        <taxon>Arthropoda</taxon>
        <taxon>Crustacea</taxon>
        <taxon>Multicrustacea</taxon>
        <taxon>Malacostraca</taxon>
        <taxon>Eumalacostraca</taxon>
        <taxon>Eucarida</taxon>
        <taxon>Decapoda</taxon>
        <taxon>Pleocyemata</taxon>
        <taxon>Brachyura</taxon>
        <taxon>Eubrachyura</taxon>
        <taxon>Portunoidea</taxon>
        <taxon>Portunidae</taxon>
        <taxon>Portuninae</taxon>
        <taxon>Portunus</taxon>
    </lineage>
</organism>